<keyword evidence="3" id="KW-1185">Reference proteome</keyword>
<comment type="caution">
    <text evidence="2">The sequence shown here is derived from an EMBL/GenBank/DDBJ whole genome shotgun (WGS) entry which is preliminary data.</text>
</comment>
<accession>A0AB34GDB1</accession>
<evidence type="ECO:0000256" key="1">
    <source>
        <dbReference type="SAM" id="MobiDB-lite"/>
    </source>
</evidence>
<name>A0AB34GDB1_ESCRO</name>
<sequence>MPSLSPRGVSKSSLWSLSPGTIEE</sequence>
<dbReference type="EMBL" id="JAIQCJ010002315">
    <property type="protein sequence ID" value="KAJ8777312.1"/>
    <property type="molecule type" value="Genomic_DNA"/>
</dbReference>
<evidence type="ECO:0000313" key="2">
    <source>
        <dbReference type="EMBL" id="KAJ8777312.1"/>
    </source>
</evidence>
<proteinExistence type="predicted"/>
<organism evidence="2 3">
    <name type="scientific">Eschrichtius robustus</name>
    <name type="common">California gray whale</name>
    <name type="synonym">Eschrichtius gibbosus</name>
    <dbReference type="NCBI Taxonomy" id="9764"/>
    <lineage>
        <taxon>Eukaryota</taxon>
        <taxon>Metazoa</taxon>
        <taxon>Chordata</taxon>
        <taxon>Craniata</taxon>
        <taxon>Vertebrata</taxon>
        <taxon>Euteleostomi</taxon>
        <taxon>Mammalia</taxon>
        <taxon>Eutheria</taxon>
        <taxon>Laurasiatheria</taxon>
        <taxon>Artiodactyla</taxon>
        <taxon>Whippomorpha</taxon>
        <taxon>Cetacea</taxon>
        <taxon>Mysticeti</taxon>
        <taxon>Eschrichtiidae</taxon>
        <taxon>Eschrichtius</taxon>
    </lineage>
</organism>
<dbReference type="Proteomes" id="UP001159641">
    <property type="component" value="Unassembled WGS sequence"/>
</dbReference>
<protein>
    <submittedName>
        <fullName evidence="2">Uncharacterized protein</fullName>
    </submittedName>
</protein>
<reference evidence="2 3" key="1">
    <citation type="submission" date="2022-11" db="EMBL/GenBank/DDBJ databases">
        <title>Whole genome sequence of Eschrichtius robustus ER-17-0199.</title>
        <authorList>
            <person name="Bruniche-Olsen A."/>
            <person name="Black A.N."/>
            <person name="Fields C.J."/>
            <person name="Walden K."/>
            <person name="Dewoody J.A."/>
        </authorList>
    </citation>
    <scope>NUCLEOTIDE SEQUENCE [LARGE SCALE GENOMIC DNA]</scope>
    <source>
        <strain evidence="2">ER-17-0199</strain>
        <tissue evidence="2">Blubber</tissue>
    </source>
</reference>
<evidence type="ECO:0000313" key="3">
    <source>
        <dbReference type="Proteomes" id="UP001159641"/>
    </source>
</evidence>
<feature type="compositionally biased region" description="Polar residues" evidence="1">
    <location>
        <begin position="10"/>
        <end position="24"/>
    </location>
</feature>
<gene>
    <name evidence="2" type="ORF">J1605_014695</name>
</gene>
<feature type="region of interest" description="Disordered" evidence="1">
    <location>
        <begin position="1"/>
        <end position="24"/>
    </location>
</feature>
<dbReference type="AlphaFoldDB" id="A0AB34GDB1"/>